<evidence type="ECO:0000313" key="1">
    <source>
        <dbReference type="EMBL" id="GAI68164.1"/>
    </source>
</evidence>
<organism evidence="1">
    <name type="scientific">marine sediment metagenome</name>
    <dbReference type="NCBI Taxonomy" id="412755"/>
    <lineage>
        <taxon>unclassified sequences</taxon>
        <taxon>metagenomes</taxon>
        <taxon>ecological metagenomes</taxon>
    </lineage>
</organism>
<evidence type="ECO:0008006" key="2">
    <source>
        <dbReference type="Google" id="ProtNLM"/>
    </source>
</evidence>
<dbReference type="InterPro" id="IPR043991">
    <property type="entry name" value="Gp3-like"/>
</dbReference>
<reference evidence="1" key="1">
    <citation type="journal article" date="2014" name="Front. Microbiol.">
        <title>High frequency of phylogenetically diverse reductive dehalogenase-homologous genes in deep subseafloor sedimentary metagenomes.</title>
        <authorList>
            <person name="Kawai M."/>
            <person name="Futagami T."/>
            <person name="Toyoda A."/>
            <person name="Takaki Y."/>
            <person name="Nishi S."/>
            <person name="Hori S."/>
            <person name="Arai W."/>
            <person name="Tsubouchi T."/>
            <person name="Morono Y."/>
            <person name="Uchiyama I."/>
            <person name="Ito T."/>
            <person name="Fujiyama A."/>
            <person name="Inagaki F."/>
            <person name="Takami H."/>
        </authorList>
    </citation>
    <scope>NUCLEOTIDE SEQUENCE</scope>
    <source>
        <strain evidence="1">Expedition CK06-06</strain>
    </source>
</reference>
<sequence length="233" mass="26369">MELEKAKAIAENIKAVLDPACQRVTIAGSIRRRKPYPHDIELLCVPKYVDGADMLDAKIQTMIYYDMLGYRLNKLGSKVYGPKNKLLVHIPSGIGIDIFSTTAECWPVALVVRTGGERTNKEIAFRAIERGMRFHAYGRGFTRADGSAAIRKIDVETGDVARHTTLEWVFKEWGCDPDTCEQYLEKQCRRVMNLLFFMPDVPGVGVWQLDTTSFYSIVNVNSCVDLIRRLCGR</sequence>
<dbReference type="Gene3D" id="3.30.460.10">
    <property type="entry name" value="Beta Polymerase, domain 2"/>
    <property type="match status" value="1"/>
</dbReference>
<dbReference type="InterPro" id="IPR043519">
    <property type="entry name" value="NT_sf"/>
</dbReference>
<accession>X1SK57</accession>
<feature type="non-terminal residue" evidence="1">
    <location>
        <position position="233"/>
    </location>
</feature>
<proteinExistence type="predicted"/>
<dbReference type="EMBL" id="BARW01003531">
    <property type="protein sequence ID" value="GAI68164.1"/>
    <property type="molecule type" value="Genomic_DNA"/>
</dbReference>
<name>X1SK57_9ZZZZ</name>
<comment type="caution">
    <text evidence="1">The sequence shown here is derived from an EMBL/GenBank/DDBJ whole genome shotgun (WGS) entry which is preliminary data.</text>
</comment>
<dbReference type="Pfam" id="PF18897">
    <property type="entry name" value="Gp3-like"/>
    <property type="match status" value="1"/>
</dbReference>
<dbReference type="SUPFAM" id="SSF81301">
    <property type="entry name" value="Nucleotidyltransferase"/>
    <property type="match status" value="1"/>
</dbReference>
<protein>
    <recommendedName>
        <fullName evidence="2">DNA polymerase beta thumb domain-containing protein</fullName>
    </recommendedName>
</protein>
<gene>
    <name evidence="1" type="ORF">S12H4_08941</name>
</gene>
<dbReference type="AlphaFoldDB" id="X1SK57"/>